<evidence type="ECO:0000313" key="4">
    <source>
        <dbReference type="Proteomes" id="UP000759537"/>
    </source>
</evidence>
<dbReference type="Proteomes" id="UP000759537">
    <property type="component" value="Unassembled WGS sequence"/>
</dbReference>
<protein>
    <recommendedName>
        <fullName evidence="2">DUF6535 domain-containing protein</fullName>
    </recommendedName>
</protein>
<dbReference type="EMBL" id="WHVB01000017">
    <property type="protein sequence ID" value="KAF8474382.1"/>
    <property type="molecule type" value="Genomic_DNA"/>
</dbReference>
<evidence type="ECO:0000256" key="1">
    <source>
        <dbReference type="SAM" id="Phobius"/>
    </source>
</evidence>
<reference evidence="3" key="2">
    <citation type="journal article" date="2020" name="Nat. Commun.">
        <title>Large-scale genome sequencing of mycorrhizal fungi provides insights into the early evolution of symbiotic traits.</title>
        <authorList>
            <person name="Miyauchi S."/>
            <person name="Kiss E."/>
            <person name="Kuo A."/>
            <person name="Drula E."/>
            <person name="Kohler A."/>
            <person name="Sanchez-Garcia M."/>
            <person name="Morin E."/>
            <person name="Andreopoulos B."/>
            <person name="Barry K.W."/>
            <person name="Bonito G."/>
            <person name="Buee M."/>
            <person name="Carver A."/>
            <person name="Chen C."/>
            <person name="Cichocki N."/>
            <person name="Clum A."/>
            <person name="Culley D."/>
            <person name="Crous P.W."/>
            <person name="Fauchery L."/>
            <person name="Girlanda M."/>
            <person name="Hayes R.D."/>
            <person name="Keri Z."/>
            <person name="LaButti K."/>
            <person name="Lipzen A."/>
            <person name="Lombard V."/>
            <person name="Magnuson J."/>
            <person name="Maillard F."/>
            <person name="Murat C."/>
            <person name="Nolan M."/>
            <person name="Ohm R.A."/>
            <person name="Pangilinan J."/>
            <person name="Pereira M.F."/>
            <person name="Perotto S."/>
            <person name="Peter M."/>
            <person name="Pfister S."/>
            <person name="Riley R."/>
            <person name="Sitrit Y."/>
            <person name="Stielow J.B."/>
            <person name="Szollosi G."/>
            <person name="Zifcakova L."/>
            <person name="Stursova M."/>
            <person name="Spatafora J.W."/>
            <person name="Tedersoo L."/>
            <person name="Vaario L.M."/>
            <person name="Yamada A."/>
            <person name="Yan M."/>
            <person name="Wang P."/>
            <person name="Xu J."/>
            <person name="Bruns T."/>
            <person name="Baldrian P."/>
            <person name="Vilgalys R."/>
            <person name="Dunand C."/>
            <person name="Henrissat B."/>
            <person name="Grigoriev I.V."/>
            <person name="Hibbett D."/>
            <person name="Nagy L.G."/>
            <person name="Martin F.M."/>
        </authorList>
    </citation>
    <scope>NUCLEOTIDE SEQUENCE</scope>
    <source>
        <strain evidence="3">Prilba</strain>
    </source>
</reference>
<feature type="transmembrane region" description="Helical" evidence="1">
    <location>
        <begin position="251"/>
        <end position="270"/>
    </location>
</feature>
<organism evidence="3 4">
    <name type="scientific">Russula ochroleuca</name>
    <dbReference type="NCBI Taxonomy" id="152965"/>
    <lineage>
        <taxon>Eukaryota</taxon>
        <taxon>Fungi</taxon>
        <taxon>Dikarya</taxon>
        <taxon>Basidiomycota</taxon>
        <taxon>Agaricomycotina</taxon>
        <taxon>Agaricomycetes</taxon>
        <taxon>Russulales</taxon>
        <taxon>Russulaceae</taxon>
        <taxon>Russula</taxon>
    </lineage>
</organism>
<gene>
    <name evidence="3" type="ORF">DFH94DRAFT_127484</name>
</gene>
<dbReference type="InterPro" id="IPR045338">
    <property type="entry name" value="DUF6535"/>
</dbReference>
<dbReference type="OrthoDB" id="3249392at2759"/>
<feature type="domain" description="DUF6535" evidence="2">
    <location>
        <begin position="66"/>
        <end position="242"/>
    </location>
</feature>
<accession>A0A9P5MQK4</accession>
<evidence type="ECO:0000313" key="3">
    <source>
        <dbReference type="EMBL" id="KAF8474382.1"/>
    </source>
</evidence>
<feature type="transmembrane region" description="Helical" evidence="1">
    <location>
        <begin position="224"/>
        <end position="245"/>
    </location>
</feature>
<dbReference type="Pfam" id="PF20153">
    <property type="entry name" value="DUF6535"/>
    <property type="match status" value="1"/>
</dbReference>
<reference evidence="3" key="1">
    <citation type="submission" date="2019-10" db="EMBL/GenBank/DDBJ databases">
        <authorList>
            <consortium name="DOE Joint Genome Institute"/>
            <person name="Kuo A."/>
            <person name="Miyauchi S."/>
            <person name="Kiss E."/>
            <person name="Drula E."/>
            <person name="Kohler A."/>
            <person name="Sanchez-Garcia M."/>
            <person name="Andreopoulos B."/>
            <person name="Barry K.W."/>
            <person name="Bonito G."/>
            <person name="Buee M."/>
            <person name="Carver A."/>
            <person name="Chen C."/>
            <person name="Cichocki N."/>
            <person name="Clum A."/>
            <person name="Culley D."/>
            <person name="Crous P.W."/>
            <person name="Fauchery L."/>
            <person name="Girlanda M."/>
            <person name="Hayes R."/>
            <person name="Keri Z."/>
            <person name="LaButti K."/>
            <person name="Lipzen A."/>
            <person name="Lombard V."/>
            <person name="Magnuson J."/>
            <person name="Maillard F."/>
            <person name="Morin E."/>
            <person name="Murat C."/>
            <person name="Nolan M."/>
            <person name="Ohm R."/>
            <person name="Pangilinan J."/>
            <person name="Pereira M."/>
            <person name="Perotto S."/>
            <person name="Peter M."/>
            <person name="Riley R."/>
            <person name="Sitrit Y."/>
            <person name="Stielow B."/>
            <person name="Szollosi G."/>
            <person name="Zifcakova L."/>
            <person name="Stursova M."/>
            <person name="Spatafora J.W."/>
            <person name="Tedersoo L."/>
            <person name="Vaario L.-M."/>
            <person name="Yamada A."/>
            <person name="Yan M."/>
            <person name="Wang P."/>
            <person name="Xu J."/>
            <person name="Bruns T."/>
            <person name="Baldrian P."/>
            <person name="Vilgalys R."/>
            <person name="Henrissat B."/>
            <person name="Grigoriev I.V."/>
            <person name="Hibbett D."/>
            <person name="Nagy L.G."/>
            <person name="Martin F.M."/>
        </authorList>
    </citation>
    <scope>NUCLEOTIDE SEQUENCE</scope>
    <source>
        <strain evidence="3">Prilba</strain>
    </source>
</reference>
<comment type="caution">
    <text evidence="3">The sequence shown here is derived from an EMBL/GenBank/DDBJ whole genome shotgun (WGS) entry which is preliminary data.</text>
</comment>
<feature type="transmembrane region" description="Helical" evidence="1">
    <location>
        <begin position="157"/>
        <end position="176"/>
    </location>
</feature>
<dbReference type="AlphaFoldDB" id="A0A9P5MQK4"/>
<proteinExistence type="predicted"/>
<name>A0A9P5MQK4_9AGAM</name>
<sequence length="280" mass="30792">MSVSAGVDLEVGLASEQSKLGGAGILDDDMSGVCYTECQSGTGNLERVDVADPGFGDTSEKARDLYPTRSEQHVDVLLERWKGNTESILLFAGLLSAAILLFVIESYNTSLSPEVVDQAVALFNQVTSLHQPPLPALLPLRLDAALLERSSSVVRATTLWLLSLGLNITCAVWVLWRQLEWWQQSIDLLGKSGEAHTPARPRPHLFPEVGTRFAKDHRMVKANWVLLHTSVILFFVGLVDFLLLINKTITWILLGYLTPVAFLYAAATLLPCHFPNTLIT</sequence>
<keyword evidence="1" id="KW-0812">Transmembrane</keyword>
<feature type="transmembrane region" description="Helical" evidence="1">
    <location>
        <begin position="87"/>
        <end position="104"/>
    </location>
</feature>
<keyword evidence="4" id="KW-1185">Reference proteome</keyword>
<evidence type="ECO:0000259" key="2">
    <source>
        <dbReference type="Pfam" id="PF20153"/>
    </source>
</evidence>
<keyword evidence="1" id="KW-1133">Transmembrane helix</keyword>
<keyword evidence="1" id="KW-0472">Membrane</keyword>